<name>A0ABS8PT62_9BACT</name>
<sequence>MITILNTLLSATAVPIRNHILYKQITSFLLLLLIFCTAYGQSGHSYKQLQGRYGGTSDGIYLFEDSTFLLYGYATMVFGKYTLEKELLLFYPDKPDQVFSVYARNDTAIKGIRLAFGGFERGHTFIRFDEAPVKRVFNEHANCFSAPFVYDTVYHPQQIMLSHQLDAPWRLPQTGKEPGGFLLPVKANDYILVYHQPDRYHDPFRGCIVTQEGVLLLATTLTSRQFAKQEEAPDQLREVIQLKADYKQSRGSETVMYTNDRYRPFEEPDTAAYTYDAASNQYISNQVFDKKKDYNRHKSSDYHDDGVLRKYTRVTLQAIDKNDAEAPTDPRSLFYTTCEEPEKSYKYKGIPEIPVTDKAPLTPAPAAPVLTD</sequence>
<dbReference type="Proteomes" id="UP001199816">
    <property type="component" value="Unassembled WGS sequence"/>
</dbReference>
<reference evidence="2 3" key="1">
    <citation type="submission" date="2021-11" db="EMBL/GenBank/DDBJ databases">
        <title>Genomic of Niabella pedocola.</title>
        <authorList>
            <person name="Wu T."/>
        </authorList>
    </citation>
    <scope>NUCLEOTIDE SEQUENCE [LARGE SCALE GENOMIC DNA]</scope>
    <source>
        <strain evidence="2 3">JCM 31011</strain>
    </source>
</reference>
<organism evidence="2 3">
    <name type="scientific">Niabella pedocola</name>
    <dbReference type="NCBI Taxonomy" id="1752077"/>
    <lineage>
        <taxon>Bacteria</taxon>
        <taxon>Pseudomonadati</taxon>
        <taxon>Bacteroidota</taxon>
        <taxon>Chitinophagia</taxon>
        <taxon>Chitinophagales</taxon>
        <taxon>Chitinophagaceae</taxon>
        <taxon>Niabella</taxon>
    </lineage>
</organism>
<keyword evidence="1" id="KW-0812">Transmembrane</keyword>
<proteinExistence type="predicted"/>
<gene>
    <name evidence="2" type="ORF">LQ567_14620</name>
</gene>
<dbReference type="EMBL" id="JAJNEC010000005">
    <property type="protein sequence ID" value="MCD2424009.1"/>
    <property type="molecule type" value="Genomic_DNA"/>
</dbReference>
<dbReference type="RefSeq" id="WP_231005266.1">
    <property type="nucleotide sequence ID" value="NZ_JAJNEC010000005.1"/>
</dbReference>
<evidence type="ECO:0000256" key="1">
    <source>
        <dbReference type="SAM" id="Phobius"/>
    </source>
</evidence>
<keyword evidence="3" id="KW-1185">Reference proteome</keyword>
<comment type="caution">
    <text evidence="2">The sequence shown here is derived from an EMBL/GenBank/DDBJ whole genome shotgun (WGS) entry which is preliminary data.</text>
</comment>
<keyword evidence="1" id="KW-1133">Transmembrane helix</keyword>
<evidence type="ECO:0000313" key="2">
    <source>
        <dbReference type="EMBL" id="MCD2424009.1"/>
    </source>
</evidence>
<accession>A0ABS8PT62</accession>
<feature type="transmembrane region" description="Helical" evidence="1">
    <location>
        <begin position="20"/>
        <end position="40"/>
    </location>
</feature>
<evidence type="ECO:0000313" key="3">
    <source>
        <dbReference type="Proteomes" id="UP001199816"/>
    </source>
</evidence>
<keyword evidence="1" id="KW-0472">Membrane</keyword>
<protein>
    <submittedName>
        <fullName evidence="2">Uncharacterized protein</fullName>
    </submittedName>
</protein>